<dbReference type="AlphaFoldDB" id="A0A5F1ZS80"/>
<evidence type="ECO:0000313" key="3">
    <source>
        <dbReference type="Proteomes" id="UP000297273"/>
    </source>
</evidence>
<dbReference type="OrthoDB" id="9815193at2"/>
<dbReference type="Proteomes" id="UP000297946">
    <property type="component" value="Unassembled WGS sequence"/>
</dbReference>
<name>A0A5F1ZS80_9LEPT</name>
<dbReference type="EMBL" id="RQER01000005">
    <property type="protein sequence ID" value="TGK01805.1"/>
    <property type="molecule type" value="Genomic_DNA"/>
</dbReference>
<evidence type="ECO:0000313" key="2">
    <source>
        <dbReference type="EMBL" id="TGL39411.1"/>
    </source>
</evidence>
<dbReference type="EMBL" id="RQGC01000012">
    <property type="protein sequence ID" value="TGL39411.1"/>
    <property type="molecule type" value="Genomic_DNA"/>
</dbReference>
<organism evidence="1 4">
    <name type="scientific">Leptospira langatensis</name>
    <dbReference type="NCBI Taxonomy" id="2484983"/>
    <lineage>
        <taxon>Bacteria</taxon>
        <taxon>Pseudomonadati</taxon>
        <taxon>Spirochaetota</taxon>
        <taxon>Spirochaetia</taxon>
        <taxon>Leptospirales</taxon>
        <taxon>Leptospiraceae</taxon>
        <taxon>Leptospira</taxon>
    </lineage>
</organism>
<evidence type="ECO:0008006" key="5">
    <source>
        <dbReference type="Google" id="ProtNLM"/>
    </source>
</evidence>
<sequence>MYNLIITADPKAWNRLRYEISEDRFLEYTHTGIIKEFKSLEFHTLEKLKSIPTLLAYEKGVEGKAKLSFIKNISRLSSGIVIQYEFIDEVSPITFTTLQKLSDDLDISNYEFNRTHWAIKDVDLLGVLFRKKIISKELFDRMKNFDIKQAESIFIQPKEFTIPSNSPQSDLVAVMMPFDSSFNDVYKAIKSTCSEVGLKCLRADNIWQETKVIQDIFNLLYNSSIVIVDFSKKNSNVMYETGIAHTLGRTVVPISQSLEDVPFDLRHHRVLKYLPNKQGITEMREALKERLLSLKK</sequence>
<protein>
    <recommendedName>
        <fullName evidence="5">Nucleoside 2-deoxyribosyltransferase</fullName>
    </recommendedName>
</protein>
<proteinExistence type="predicted"/>
<reference evidence="3 4" key="2">
    <citation type="journal article" date="2019" name="PLoS Negl. Trop. Dis.">
        <title>Revisiting the worldwide diversity of Leptospira species in the environment.</title>
        <authorList>
            <person name="Vincent A.T."/>
            <person name="Schiettekatte O."/>
            <person name="Bourhy P."/>
            <person name="Veyrier F.J."/>
            <person name="Picardeau M."/>
        </authorList>
    </citation>
    <scope>NUCLEOTIDE SEQUENCE [LARGE SCALE GENOMIC DNA]</scope>
    <source>
        <strain evidence="3">201702690</strain>
        <strain evidence="1 4">SSW18</strain>
    </source>
</reference>
<dbReference type="Proteomes" id="UP000297273">
    <property type="component" value="Unassembled WGS sequence"/>
</dbReference>
<reference evidence="2" key="1">
    <citation type="submission" date="2018-10" db="EMBL/GenBank/DDBJ databases">
        <authorList>
            <person name="Vincent A.T."/>
            <person name="Schiettekatte O."/>
            <person name="Bourhy P."/>
            <person name="Veyrier F.J."/>
            <person name="Picardeau M."/>
        </authorList>
    </citation>
    <scope>NUCLEOTIDE SEQUENCE</scope>
    <source>
        <strain evidence="2">201702690</strain>
    </source>
</reference>
<evidence type="ECO:0000313" key="1">
    <source>
        <dbReference type="EMBL" id="TGK01805.1"/>
    </source>
</evidence>
<keyword evidence="3" id="KW-1185">Reference proteome</keyword>
<evidence type="ECO:0000313" key="4">
    <source>
        <dbReference type="Proteomes" id="UP000297946"/>
    </source>
</evidence>
<comment type="caution">
    <text evidence="1">The sequence shown here is derived from an EMBL/GenBank/DDBJ whole genome shotgun (WGS) entry which is preliminary data.</text>
</comment>
<dbReference type="RefSeq" id="WP_135646603.1">
    <property type="nucleotide sequence ID" value="NZ_RQER01000005.1"/>
</dbReference>
<accession>A0A5F1ZS80</accession>
<gene>
    <name evidence="1" type="ORF">EHO57_08360</name>
    <name evidence="2" type="ORF">EHQ53_15120</name>
</gene>